<sequence>MEKLSSFNLTSHRIAPGKHIAMTFTSPYPKGVFEHNFRAKNPKAESSNLQNQRDGDKFDSSLRWGKKFVGGLFFEGFSNIDDEIIGLKEDGDDQGVVLRRVQVNQVGYCTGYEIEVGGGFLLEVNAIEVEVEETDSERERRELELIERAMSWL</sequence>
<proteinExistence type="predicted"/>
<dbReference type="Proteomes" id="UP000016922">
    <property type="component" value="Unassembled WGS sequence"/>
</dbReference>
<dbReference type="AlphaFoldDB" id="S3DQB6"/>
<dbReference type="KEGG" id="glz:GLAREA_07244"/>
<gene>
    <name evidence="1" type="ORF">GLAREA_07244</name>
</gene>
<keyword evidence="2" id="KW-1185">Reference proteome</keyword>
<dbReference type="EMBL" id="KE145357">
    <property type="protein sequence ID" value="EPE34231.1"/>
    <property type="molecule type" value="Genomic_DNA"/>
</dbReference>
<organism evidence="1 2">
    <name type="scientific">Glarea lozoyensis (strain ATCC 20868 / MF5171)</name>
    <dbReference type="NCBI Taxonomy" id="1116229"/>
    <lineage>
        <taxon>Eukaryota</taxon>
        <taxon>Fungi</taxon>
        <taxon>Dikarya</taxon>
        <taxon>Ascomycota</taxon>
        <taxon>Pezizomycotina</taxon>
        <taxon>Leotiomycetes</taxon>
        <taxon>Helotiales</taxon>
        <taxon>Helotiaceae</taxon>
        <taxon>Glarea</taxon>
    </lineage>
</organism>
<protein>
    <submittedName>
        <fullName evidence="1">Uncharacterized protein</fullName>
    </submittedName>
</protein>
<accession>S3DQB6</accession>
<dbReference type="HOGENOM" id="CLU_1713449_0_0_1"/>
<dbReference type="RefSeq" id="XP_008079383.1">
    <property type="nucleotide sequence ID" value="XM_008081192.1"/>
</dbReference>
<dbReference type="GeneID" id="19466297"/>
<evidence type="ECO:0000313" key="2">
    <source>
        <dbReference type="Proteomes" id="UP000016922"/>
    </source>
</evidence>
<evidence type="ECO:0000313" key="1">
    <source>
        <dbReference type="EMBL" id="EPE34231.1"/>
    </source>
</evidence>
<name>S3DQB6_GLAL2</name>
<reference evidence="1 2" key="1">
    <citation type="journal article" date="2013" name="BMC Genomics">
        <title>Genomics-driven discovery of the pneumocandin biosynthetic gene cluster in the fungus Glarea lozoyensis.</title>
        <authorList>
            <person name="Chen L."/>
            <person name="Yue Q."/>
            <person name="Zhang X."/>
            <person name="Xiang M."/>
            <person name="Wang C."/>
            <person name="Li S."/>
            <person name="Che Y."/>
            <person name="Ortiz-Lopez F.J."/>
            <person name="Bills G.F."/>
            <person name="Liu X."/>
            <person name="An Z."/>
        </authorList>
    </citation>
    <scope>NUCLEOTIDE SEQUENCE [LARGE SCALE GENOMIC DNA]</scope>
    <source>
        <strain evidence="2">ATCC 20868 / MF5171</strain>
    </source>
</reference>